<name>X0HVD2_FUSOX</name>
<dbReference type="Proteomes" id="UP000030676">
    <property type="component" value="Unassembled WGS sequence"/>
</dbReference>
<accession>X0HVD2</accession>
<gene>
    <name evidence="1" type="ORF">FOPG_18628</name>
</gene>
<protein>
    <submittedName>
        <fullName evidence="1">Uncharacterized protein</fullName>
    </submittedName>
</protein>
<evidence type="ECO:0000313" key="1">
    <source>
        <dbReference type="EMBL" id="EXL65134.1"/>
    </source>
</evidence>
<organism evidence="1">
    <name type="scientific">Fusarium oxysporum f. sp. conglutinans race 2 54008</name>
    <dbReference type="NCBI Taxonomy" id="1089457"/>
    <lineage>
        <taxon>Eukaryota</taxon>
        <taxon>Fungi</taxon>
        <taxon>Dikarya</taxon>
        <taxon>Ascomycota</taxon>
        <taxon>Pezizomycotina</taxon>
        <taxon>Sordariomycetes</taxon>
        <taxon>Hypocreomycetidae</taxon>
        <taxon>Hypocreales</taxon>
        <taxon>Nectriaceae</taxon>
        <taxon>Fusarium</taxon>
        <taxon>Fusarium oxysporum species complex</taxon>
    </lineage>
</organism>
<reference evidence="1" key="2">
    <citation type="submission" date="2014-03" db="EMBL/GenBank/DDBJ databases">
        <title>The Genome Annotation of Fusarium oxysporum PHW808.</title>
        <authorList>
            <consortium name="The Broad Institute Genomics Platform"/>
            <person name="Ma L.-J."/>
            <person name="Corby-Kistler H."/>
            <person name="Broz K."/>
            <person name="Gale L.R."/>
            <person name="Jonkers W."/>
            <person name="O'Donnell K."/>
            <person name="Ploetz R."/>
            <person name="Steinberg C."/>
            <person name="Schwartz D.C."/>
            <person name="VanEtten H."/>
            <person name="Zhou S."/>
            <person name="Young S.K."/>
            <person name="Zeng Q."/>
            <person name="Gargeya S."/>
            <person name="Fitzgerald M."/>
            <person name="Abouelleil A."/>
            <person name="Alvarado L."/>
            <person name="Chapman S.B."/>
            <person name="Gainer-Dewar J."/>
            <person name="Goldberg J."/>
            <person name="Griggs A."/>
            <person name="Gujja S."/>
            <person name="Hansen M."/>
            <person name="Howarth C."/>
            <person name="Imamovic A."/>
            <person name="Ireland A."/>
            <person name="Larimer J."/>
            <person name="McCowan C."/>
            <person name="Murphy C."/>
            <person name="Pearson M."/>
            <person name="Poon T.W."/>
            <person name="Priest M."/>
            <person name="Roberts A."/>
            <person name="Saif S."/>
            <person name="Shea T."/>
            <person name="Sykes S."/>
            <person name="Wortman J."/>
            <person name="Nusbaum C."/>
            <person name="Birren B."/>
        </authorList>
    </citation>
    <scope>NUCLEOTIDE SEQUENCE</scope>
    <source>
        <strain evidence="1">54008</strain>
    </source>
</reference>
<dbReference type="AlphaFoldDB" id="X0HVD2"/>
<reference evidence="1" key="1">
    <citation type="submission" date="2011-11" db="EMBL/GenBank/DDBJ databases">
        <title>The Genome Sequence of Fusarium oxysporum PHW808.</title>
        <authorList>
            <consortium name="The Broad Institute Genome Sequencing Platform"/>
            <person name="Ma L.-J."/>
            <person name="Gale L.R."/>
            <person name="Schwartz D.C."/>
            <person name="Zhou S."/>
            <person name="Corby-Kistler H."/>
            <person name="Young S.K."/>
            <person name="Zeng Q."/>
            <person name="Gargeya S."/>
            <person name="Fitzgerald M."/>
            <person name="Haas B."/>
            <person name="Abouelleil A."/>
            <person name="Alvarado L."/>
            <person name="Arachchi H.M."/>
            <person name="Berlin A."/>
            <person name="Brown A."/>
            <person name="Chapman S.B."/>
            <person name="Chen Z."/>
            <person name="Dunbar C."/>
            <person name="Freedman E."/>
            <person name="Gearin G."/>
            <person name="Goldberg J."/>
            <person name="Griggs A."/>
            <person name="Gujja S."/>
            <person name="Heiman D."/>
            <person name="Howarth C."/>
            <person name="Larson L."/>
            <person name="Lui A."/>
            <person name="MacDonald P.J.P."/>
            <person name="Montmayeur A."/>
            <person name="Murphy C."/>
            <person name="Neiman D."/>
            <person name="Pearson M."/>
            <person name="Priest M."/>
            <person name="Roberts A."/>
            <person name="Saif S."/>
            <person name="Shea T."/>
            <person name="Shenoy N."/>
            <person name="Sisk P."/>
            <person name="Stolte C."/>
            <person name="Sykes S."/>
            <person name="Wortman J."/>
            <person name="Nusbaum C."/>
            <person name="Birren B."/>
        </authorList>
    </citation>
    <scope>NUCLEOTIDE SEQUENCE [LARGE SCALE GENOMIC DNA]</scope>
    <source>
        <strain evidence="1">54008</strain>
    </source>
</reference>
<dbReference type="EMBL" id="KK033736">
    <property type="protein sequence ID" value="EXL65134.1"/>
    <property type="molecule type" value="Genomic_DNA"/>
</dbReference>
<dbReference type="HOGENOM" id="CLU_2922731_0_0_1"/>
<proteinExistence type="predicted"/>
<sequence>MSLQITLTVEALRQLLARDWKSEGEDEVPLCMIANRIGMDERPRLDTERQYGDGAGYGLIK</sequence>